<proteinExistence type="predicted"/>
<protein>
    <submittedName>
        <fullName evidence="1">Uncharacterized protein</fullName>
    </submittedName>
</protein>
<dbReference type="AlphaFoldDB" id="A0A540M9V5"/>
<sequence>MGRGGGIDGVRRIQISRVTGPRPEPFLAWDYSHLHTSPPFDWIFFLYRVSSQTETFLSFSTAAIANSPSLSLPLWRLARYDHHYQPHHRRLVPIATTTSSPSGTPPSSCKSKLTTFISCPPKLR</sequence>
<evidence type="ECO:0000313" key="2">
    <source>
        <dbReference type="Proteomes" id="UP000315295"/>
    </source>
</evidence>
<name>A0A540M9V5_MALBA</name>
<keyword evidence="2" id="KW-1185">Reference proteome</keyword>
<comment type="caution">
    <text evidence="1">The sequence shown here is derived from an EMBL/GenBank/DDBJ whole genome shotgun (WGS) entry which is preliminary data.</text>
</comment>
<dbReference type="Proteomes" id="UP000315295">
    <property type="component" value="Unassembled WGS sequence"/>
</dbReference>
<reference evidence="1 2" key="1">
    <citation type="journal article" date="2019" name="G3 (Bethesda)">
        <title>Sequencing of a Wild Apple (Malus baccata) Genome Unravels the Differences Between Cultivated and Wild Apple Species Regarding Disease Resistance and Cold Tolerance.</title>
        <authorList>
            <person name="Chen X."/>
        </authorList>
    </citation>
    <scope>NUCLEOTIDE SEQUENCE [LARGE SCALE GENOMIC DNA]</scope>
    <source>
        <strain evidence="2">cv. Shandingzi</strain>
        <tissue evidence="1">Leaves</tissue>
    </source>
</reference>
<organism evidence="1 2">
    <name type="scientific">Malus baccata</name>
    <name type="common">Siberian crab apple</name>
    <name type="synonym">Pyrus baccata</name>
    <dbReference type="NCBI Taxonomy" id="106549"/>
    <lineage>
        <taxon>Eukaryota</taxon>
        <taxon>Viridiplantae</taxon>
        <taxon>Streptophyta</taxon>
        <taxon>Embryophyta</taxon>
        <taxon>Tracheophyta</taxon>
        <taxon>Spermatophyta</taxon>
        <taxon>Magnoliopsida</taxon>
        <taxon>eudicotyledons</taxon>
        <taxon>Gunneridae</taxon>
        <taxon>Pentapetalae</taxon>
        <taxon>rosids</taxon>
        <taxon>fabids</taxon>
        <taxon>Rosales</taxon>
        <taxon>Rosaceae</taxon>
        <taxon>Amygdaloideae</taxon>
        <taxon>Maleae</taxon>
        <taxon>Malus</taxon>
    </lineage>
</organism>
<gene>
    <name evidence="1" type="ORF">C1H46_018881</name>
</gene>
<accession>A0A540M9V5</accession>
<dbReference type="EMBL" id="VIEB01000312">
    <property type="protein sequence ID" value="TQD95525.1"/>
    <property type="molecule type" value="Genomic_DNA"/>
</dbReference>
<evidence type="ECO:0000313" key="1">
    <source>
        <dbReference type="EMBL" id="TQD95525.1"/>
    </source>
</evidence>